<dbReference type="Proteomes" id="UP000746751">
    <property type="component" value="Unassembled WGS sequence"/>
</dbReference>
<dbReference type="GO" id="GO:0005886">
    <property type="term" value="C:plasma membrane"/>
    <property type="evidence" value="ECO:0007669"/>
    <property type="project" value="UniProtKB-SubCell"/>
</dbReference>
<feature type="transmembrane region" description="Helical" evidence="9">
    <location>
        <begin position="97"/>
        <end position="121"/>
    </location>
</feature>
<evidence type="ECO:0000256" key="9">
    <source>
        <dbReference type="SAM" id="Phobius"/>
    </source>
</evidence>
<dbReference type="AlphaFoldDB" id="A0A921LS11"/>
<feature type="transmembrane region" description="Helical" evidence="9">
    <location>
        <begin position="62"/>
        <end position="91"/>
    </location>
</feature>
<evidence type="ECO:0000313" key="10">
    <source>
        <dbReference type="EMBL" id="HJG31617.1"/>
    </source>
</evidence>
<keyword evidence="4 10" id="KW-0762">Sugar transport</keyword>
<keyword evidence="2" id="KW-0813">Transport</keyword>
<keyword evidence="7 9" id="KW-1133">Transmembrane helix</keyword>
<dbReference type="PROSITE" id="PS51106">
    <property type="entry name" value="PTS_EIIC_TYPE_4"/>
    <property type="match status" value="1"/>
</dbReference>
<feature type="transmembrane region" description="Helical" evidence="9">
    <location>
        <begin position="142"/>
        <end position="165"/>
    </location>
</feature>
<accession>A0A921LS11</accession>
<evidence type="ECO:0000256" key="3">
    <source>
        <dbReference type="ARBA" id="ARBA00022475"/>
    </source>
</evidence>
<organism evidence="10 11">
    <name type="scientific">Collinsella ihumii</name>
    <dbReference type="NCBI Taxonomy" id="1720204"/>
    <lineage>
        <taxon>Bacteria</taxon>
        <taxon>Bacillati</taxon>
        <taxon>Actinomycetota</taxon>
        <taxon>Coriobacteriia</taxon>
        <taxon>Coriobacteriales</taxon>
        <taxon>Coriobacteriaceae</taxon>
        <taxon>Collinsella</taxon>
    </lineage>
</organism>
<protein>
    <submittedName>
        <fullName evidence="10">PTS sugar transporter subunit IIC</fullName>
    </submittedName>
</protein>
<reference evidence="10" key="2">
    <citation type="submission" date="2021-09" db="EMBL/GenBank/DDBJ databases">
        <authorList>
            <person name="Gilroy R."/>
        </authorList>
    </citation>
    <scope>NUCLEOTIDE SEQUENCE</scope>
    <source>
        <strain evidence="10">ChiGjej2B2-7701</strain>
    </source>
</reference>
<dbReference type="Pfam" id="PF03609">
    <property type="entry name" value="EII-Sor"/>
    <property type="match status" value="1"/>
</dbReference>
<feature type="transmembrane region" description="Helical" evidence="9">
    <location>
        <begin position="185"/>
        <end position="204"/>
    </location>
</feature>
<sequence length="270" mass="28685">MAYFVQVLLVALLYHLTNTFASFGGMVFGRYTLQRPLVGGLLVGLLFGDVQKGLELGVAFQLAYMGAFAVGGAVSIDVGVVSYPVMAIAIINGLDTGTALAIAAPISILTANLTHVMRAFNTVCTGIVRKGIEEVDYKKIELGNVILPQAFLAAMNFTVVFVLMYLGTGAVDSLLAVVPQNVMHALGLLGGVLPAVGMAMLLKFNIVGNWMFIFFVLGFMMVCSMGMGFIPIAIFAAALAFLYWKIDSRPEASTASASANVFTDDDEVEL</sequence>
<comment type="subcellular location">
    <subcellularLocation>
        <location evidence="1">Cell membrane</location>
        <topology evidence="1">Multi-pass membrane protein</topology>
    </subcellularLocation>
</comment>
<evidence type="ECO:0000256" key="1">
    <source>
        <dbReference type="ARBA" id="ARBA00004651"/>
    </source>
</evidence>
<proteinExistence type="predicted"/>
<dbReference type="GO" id="GO:0009401">
    <property type="term" value="P:phosphoenolpyruvate-dependent sugar phosphotransferase system"/>
    <property type="evidence" value="ECO:0007669"/>
    <property type="project" value="UniProtKB-KW"/>
</dbReference>
<keyword evidence="3" id="KW-1003">Cell membrane</keyword>
<evidence type="ECO:0000256" key="8">
    <source>
        <dbReference type="ARBA" id="ARBA00023136"/>
    </source>
</evidence>
<keyword evidence="6 9" id="KW-0812">Transmembrane</keyword>
<dbReference type="PANTHER" id="PTHR32502:SF8">
    <property type="entry name" value="N-ACETYLGALACTOSAMINE PERMEASE IIC COMPONENT 1"/>
    <property type="match status" value="1"/>
</dbReference>
<evidence type="ECO:0000256" key="7">
    <source>
        <dbReference type="ARBA" id="ARBA00022989"/>
    </source>
</evidence>
<dbReference type="InterPro" id="IPR004700">
    <property type="entry name" value="PTS_IIC_man"/>
</dbReference>
<evidence type="ECO:0000256" key="5">
    <source>
        <dbReference type="ARBA" id="ARBA00022683"/>
    </source>
</evidence>
<reference evidence="10" key="1">
    <citation type="journal article" date="2021" name="PeerJ">
        <title>Extensive microbial diversity within the chicken gut microbiome revealed by metagenomics and culture.</title>
        <authorList>
            <person name="Gilroy R."/>
            <person name="Ravi A."/>
            <person name="Getino M."/>
            <person name="Pursley I."/>
            <person name="Horton D.L."/>
            <person name="Alikhan N.F."/>
            <person name="Baker D."/>
            <person name="Gharbi K."/>
            <person name="Hall N."/>
            <person name="Watson M."/>
            <person name="Adriaenssens E.M."/>
            <person name="Foster-Nyarko E."/>
            <person name="Jarju S."/>
            <person name="Secka A."/>
            <person name="Antonio M."/>
            <person name="Oren A."/>
            <person name="Chaudhuri R.R."/>
            <person name="La Ragione R."/>
            <person name="Hildebrand F."/>
            <person name="Pallen M.J."/>
        </authorList>
    </citation>
    <scope>NUCLEOTIDE SEQUENCE</scope>
    <source>
        <strain evidence="10">ChiGjej2B2-7701</strain>
    </source>
</reference>
<dbReference type="EMBL" id="DYVF01000057">
    <property type="protein sequence ID" value="HJG31617.1"/>
    <property type="molecule type" value="Genomic_DNA"/>
</dbReference>
<feature type="transmembrane region" description="Helical" evidence="9">
    <location>
        <begin position="211"/>
        <end position="244"/>
    </location>
</feature>
<name>A0A921LS11_9ACTN</name>
<dbReference type="PANTHER" id="PTHR32502">
    <property type="entry name" value="N-ACETYLGALACTOSAMINE PERMEASE II COMPONENT-RELATED"/>
    <property type="match status" value="1"/>
</dbReference>
<evidence type="ECO:0000256" key="4">
    <source>
        <dbReference type="ARBA" id="ARBA00022597"/>
    </source>
</evidence>
<dbReference type="InterPro" id="IPR050303">
    <property type="entry name" value="GatZ_KbaZ_carbometab"/>
</dbReference>
<evidence type="ECO:0000256" key="2">
    <source>
        <dbReference type="ARBA" id="ARBA00022448"/>
    </source>
</evidence>
<keyword evidence="8 9" id="KW-0472">Membrane</keyword>
<evidence type="ECO:0000256" key="6">
    <source>
        <dbReference type="ARBA" id="ARBA00022692"/>
    </source>
</evidence>
<comment type="caution">
    <text evidence="10">The sequence shown here is derived from an EMBL/GenBank/DDBJ whole genome shotgun (WGS) entry which is preliminary data.</text>
</comment>
<keyword evidence="5" id="KW-0598">Phosphotransferase system</keyword>
<gene>
    <name evidence="10" type="ORF">K8U80_09545</name>
</gene>
<evidence type="ECO:0000313" key="11">
    <source>
        <dbReference type="Proteomes" id="UP000746751"/>
    </source>
</evidence>